<organism evidence="1">
    <name type="scientific">marine sediment metagenome</name>
    <dbReference type="NCBI Taxonomy" id="412755"/>
    <lineage>
        <taxon>unclassified sequences</taxon>
        <taxon>metagenomes</taxon>
        <taxon>ecological metagenomes</taxon>
    </lineage>
</organism>
<dbReference type="AlphaFoldDB" id="X1GRK1"/>
<reference evidence="1" key="1">
    <citation type="journal article" date="2014" name="Front. Microbiol.">
        <title>High frequency of phylogenetically diverse reductive dehalogenase-homologous genes in deep subseafloor sedimentary metagenomes.</title>
        <authorList>
            <person name="Kawai M."/>
            <person name="Futagami T."/>
            <person name="Toyoda A."/>
            <person name="Takaki Y."/>
            <person name="Nishi S."/>
            <person name="Hori S."/>
            <person name="Arai W."/>
            <person name="Tsubouchi T."/>
            <person name="Morono Y."/>
            <person name="Uchiyama I."/>
            <person name="Ito T."/>
            <person name="Fujiyama A."/>
            <person name="Inagaki F."/>
            <person name="Takami H."/>
        </authorList>
    </citation>
    <scope>NUCLEOTIDE SEQUENCE</scope>
    <source>
        <strain evidence="1">Expedition CK06-06</strain>
    </source>
</reference>
<feature type="non-terminal residue" evidence="1">
    <location>
        <position position="142"/>
    </location>
</feature>
<dbReference type="EMBL" id="BARU01024049">
    <property type="protein sequence ID" value="GAH47465.1"/>
    <property type="molecule type" value="Genomic_DNA"/>
</dbReference>
<sequence length="142" mass="17289">MIFQGLFNILDLYLNEIDLFYNNIDKYFREKISNFIEEKSFKYEDLNKELKEILLFLTNEFYELGFEREEIEKKFSDQFLFIMKNEMDSLTTPIKRYEKKIAPIIFEIFLEKIVDYIVDDTCVPLMLKLKSKEILSIEFVIE</sequence>
<accession>X1GRK1</accession>
<name>X1GRK1_9ZZZZ</name>
<evidence type="ECO:0000313" key="1">
    <source>
        <dbReference type="EMBL" id="GAH47465.1"/>
    </source>
</evidence>
<proteinExistence type="predicted"/>
<comment type="caution">
    <text evidence="1">The sequence shown here is derived from an EMBL/GenBank/DDBJ whole genome shotgun (WGS) entry which is preliminary data.</text>
</comment>
<protein>
    <submittedName>
        <fullName evidence="1">Uncharacterized protein</fullName>
    </submittedName>
</protein>
<gene>
    <name evidence="1" type="ORF">S03H2_38953</name>
</gene>